<keyword evidence="3" id="KW-1185">Reference proteome</keyword>
<protein>
    <recommendedName>
        <fullName evidence="4">DUF4282 domain-containing protein</fullName>
    </recommendedName>
</protein>
<dbReference type="Proteomes" id="UP000287996">
    <property type="component" value="Unassembled WGS sequence"/>
</dbReference>
<reference evidence="2 3" key="1">
    <citation type="journal article" date="2011" name="Front. Microbiol.">
        <title>Genomic signatures of strain selection and enhancement in Bacillus atrophaeus var. globigii, a historical biowarfare simulant.</title>
        <authorList>
            <person name="Gibbons H.S."/>
            <person name="Broomall S.M."/>
            <person name="McNew L.A."/>
            <person name="Daligault H."/>
            <person name="Chapman C."/>
            <person name="Bruce D."/>
            <person name="Karavis M."/>
            <person name="Krepps M."/>
            <person name="McGregor P.A."/>
            <person name="Hong C."/>
            <person name="Park K.H."/>
            <person name="Akmal A."/>
            <person name="Feldman A."/>
            <person name="Lin J.S."/>
            <person name="Chang W.E."/>
            <person name="Higgs B.W."/>
            <person name="Demirev P."/>
            <person name="Lindquist J."/>
            <person name="Liem A."/>
            <person name="Fochler E."/>
            <person name="Read T.D."/>
            <person name="Tapia R."/>
            <person name="Johnson S."/>
            <person name="Bishop-Lilly K.A."/>
            <person name="Detter C."/>
            <person name="Han C."/>
            <person name="Sozhamannan S."/>
            <person name="Rosenzweig C.N."/>
            <person name="Skowronski E.W."/>
        </authorList>
    </citation>
    <scope>NUCLEOTIDE SEQUENCE [LARGE SCALE GENOMIC DNA]</scope>
    <source>
        <strain evidence="2 3">CC-PW-9</strain>
    </source>
</reference>
<dbReference type="Pfam" id="PF14110">
    <property type="entry name" value="DUF4282"/>
    <property type="match status" value="1"/>
</dbReference>
<evidence type="ECO:0000313" key="2">
    <source>
        <dbReference type="EMBL" id="RUO81230.1"/>
    </source>
</evidence>
<dbReference type="RefSeq" id="WP_126840577.1">
    <property type="nucleotide sequence ID" value="NZ_PIQH01000001.1"/>
</dbReference>
<accession>A0A432ZTI9</accession>
<comment type="caution">
    <text evidence="2">The sequence shown here is derived from an EMBL/GenBank/DDBJ whole genome shotgun (WGS) entry which is preliminary data.</text>
</comment>
<sequence>MRNFFFFDTMIVPKIITVVYWLIMLAVVVAGVGQMFAYQGSVIMGLVYIILGIVGARIWCEMVIVIFKIHENLKRIADRNGAE</sequence>
<evidence type="ECO:0008006" key="4">
    <source>
        <dbReference type="Google" id="ProtNLM"/>
    </source>
</evidence>
<feature type="transmembrane region" description="Helical" evidence="1">
    <location>
        <begin position="42"/>
        <end position="67"/>
    </location>
</feature>
<gene>
    <name evidence="2" type="ORF">CWI84_00220</name>
</gene>
<keyword evidence="1" id="KW-0812">Transmembrane</keyword>
<dbReference type="InterPro" id="IPR025557">
    <property type="entry name" value="DUF4282"/>
</dbReference>
<name>A0A432ZTI9_9GAMM</name>
<keyword evidence="1" id="KW-0472">Membrane</keyword>
<proteinExistence type="predicted"/>
<organism evidence="2 3">
    <name type="scientific">Idiomarina tyrosinivorans</name>
    <dbReference type="NCBI Taxonomy" id="1445662"/>
    <lineage>
        <taxon>Bacteria</taxon>
        <taxon>Pseudomonadati</taxon>
        <taxon>Pseudomonadota</taxon>
        <taxon>Gammaproteobacteria</taxon>
        <taxon>Alteromonadales</taxon>
        <taxon>Idiomarinaceae</taxon>
        <taxon>Idiomarina</taxon>
    </lineage>
</organism>
<dbReference type="AlphaFoldDB" id="A0A432ZTI9"/>
<feature type="transmembrane region" description="Helical" evidence="1">
    <location>
        <begin position="12"/>
        <end position="36"/>
    </location>
</feature>
<dbReference type="OrthoDB" id="280522at2"/>
<evidence type="ECO:0000256" key="1">
    <source>
        <dbReference type="SAM" id="Phobius"/>
    </source>
</evidence>
<dbReference type="EMBL" id="PIQH01000001">
    <property type="protein sequence ID" value="RUO81230.1"/>
    <property type="molecule type" value="Genomic_DNA"/>
</dbReference>
<evidence type="ECO:0000313" key="3">
    <source>
        <dbReference type="Proteomes" id="UP000287996"/>
    </source>
</evidence>
<keyword evidence="1" id="KW-1133">Transmembrane helix</keyword>